<keyword evidence="2" id="KW-1185">Reference proteome</keyword>
<organism evidence="1 2">
    <name type="scientific">Halobacillus dabanensis</name>
    <dbReference type="NCBI Taxonomy" id="240302"/>
    <lineage>
        <taxon>Bacteria</taxon>
        <taxon>Bacillati</taxon>
        <taxon>Bacillota</taxon>
        <taxon>Bacilli</taxon>
        <taxon>Bacillales</taxon>
        <taxon>Bacillaceae</taxon>
        <taxon>Halobacillus</taxon>
    </lineage>
</organism>
<evidence type="ECO:0000313" key="1">
    <source>
        <dbReference type="EMBL" id="SFJ10154.1"/>
    </source>
</evidence>
<protein>
    <submittedName>
        <fullName evidence="1">Uncharacterized protein</fullName>
    </submittedName>
</protein>
<gene>
    <name evidence="1" type="ORF">SAMN04487936_1013</name>
</gene>
<dbReference type="AlphaFoldDB" id="A0A1I3NLH5"/>
<dbReference type="EMBL" id="FOSB01000001">
    <property type="protein sequence ID" value="SFJ10154.1"/>
    <property type="molecule type" value="Genomic_DNA"/>
</dbReference>
<dbReference type="RefSeq" id="WP_244151459.1">
    <property type="nucleotide sequence ID" value="NZ_FOSB01000001.1"/>
</dbReference>
<reference evidence="2" key="1">
    <citation type="submission" date="2016-10" db="EMBL/GenBank/DDBJ databases">
        <authorList>
            <person name="Varghese N."/>
            <person name="Submissions S."/>
        </authorList>
    </citation>
    <scope>NUCLEOTIDE SEQUENCE [LARGE SCALE GENOMIC DNA]</scope>
    <source>
        <strain evidence="2">CGMCC 1.3704</strain>
    </source>
</reference>
<proteinExistence type="predicted"/>
<dbReference type="Proteomes" id="UP000183557">
    <property type="component" value="Unassembled WGS sequence"/>
</dbReference>
<evidence type="ECO:0000313" key="2">
    <source>
        <dbReference type="Proteomes" id="UP000183557"/>
    </source>
</evidence>
<accession>A0A1I3NLH5</accession>
<sequence length="85" mass="10582">MFGVFAIHLVRWSYSRRKMVRGYFDKFPNSIVYFRRIRWFYIVYMVDWNDEDPVVSQDDLETMQQMINKELGKEKEYKQRKSRKG</sequence>
<name>A0A1I3NLH5_HALDA</name>